<organism evidence="2 3">
    <name type="scientific">Prunus dulcis</name>
    <name type="common">Almond</name>
    <name type="synonym">Amygdalus dulcis</name>
    <dbReference type="NCBI Taxonomy" id="3755"/>
    <lineage>
        <taxon>Eukaryota</taxon>
        <taxon>Viridiplantae</taxon>
        <taxon>Streptophyta</taxon>
        <taxon>Embryophyta</taxon>
        <taxon>Tracheophyta</taxon>
        <taxon>Spermatophyta</taxon>
        <taxon>Magnoliopsida</taxon>
        <taxon>eudicotyledons</taxon>
        <taxon>Gunneridae</taxon>
        <taxon>Pentapetalae</taxon>
        <taxon>rosids</taxon>
        <taxon>fabids</taxon>
        <taxon>Rosales</taxon>
        <taxon>Rosaceae</taxon>
        <taxon>Amygdaloideae</taxon>
        <taxon>Amygdaleae</taxon>
        <taxon>Prunus</taxon>
    </lineage>
</organism>
<dbReference type="PROSITE" id="PS50104">
    <property type="entry name" value="TIR"/>
    <property type="match status" value="1"/>
</dbReference>
<reference evidence="2 3" key="1">
    <citation type="journal article" date="2022" name="G3 (Bethesda)">
        <title>Whole-genome sequence and methylome profiling of the almond [Prunus dulcis (Mill.) D.A. Webb] cultivar 'Nonpareil'.</title>
        <authorList>
            <person name="D'Amico-Willman K.M."/>
            <person name="Ouma W.Z."/>
            <person name="Meulia T."/>
            <person name="Sideli G.M."/>
            <person name="Gradziel T.M."/>
            <person name="Fresnedo-Ramirez J."/>
        </authorList>
    </citation>
    <scope>NUCLEOTIDE SEQUENCE [LARGE SCALE GENOMIC DNA]</scope>
    <source>
        <strain evidence="2">Clone GOH B32 T37-40</strain>
    </source>
</reference>
<dbReference type="EMBL" id="JAJFAZ020000008">
    <property type="protein sequence ID" value="KAI5311971.1"/>
    <property type="molecule type" value="Genomic_DNA"/>
</dbReference>
<feature type="domain" description="TIR" evidence="1">
    <location>
        <begin position="17"/>
        <end position="145"/>
    </location>
</feature>
<protein>
    <recommendedName>
        <fullName evidence="1">TIR domain-containing protein</fullName>
    </recommendedName>
</protein>
<dbReference type="SMART" id="SM00255">
    <property type="entry name" value="TIR"/>
    <property type="match status" value="1"/>
</dbReference>
<gene>
    <name evidence="2" type="ORF">L3X38_041144</name>
</gene>
<dbReference type="InterPro" id="IPR000157">
    <property type="entry name" value="TIR_dom"/>
</dbReference>
<accession>A0AAD4UU75</accession>
<keyword evidence="3" id="KW-1185">Reference proteome</keyword>
<dbReference type="AlphaFoldDB" id="A0AAD4UU75"/>
<evidence type="ECO:0000259" key="1">
    <source>
        <dbReference type="PROSITE" id="PS50104"/>
    </source>
</evidence>
<dbReference type="SUPFAM" id="SSF52200">
    <property type="entry name" value="Toll/Interleukin receptor TIR domain"/>
    <property type="match status" value="1"/>
</dbReference>
<name>A0AAD4UU75_PRUDU</name>
<dbReference type="Gene3D" id="3.40.50.10140">
    <property type="entry name" value="Toll/interleukin-1 receptor homology (TIR) domain"/>
    <property type="match status" value="2"/>
</dbReference>
<dbReference type="GO" id="GO:0007165">
    <property type="term" value="P:signal transduction"/>
    <property type="evidence" value="ECO:0007669"/>
    <property type="project" value="InterPro"/>
</dbReference>
<dbReference type="Proteomes" id="UP001054821">
    <property type="component" value="Chromosome 8"/>
</dbReference>
<comment type="caution">
    <text evidence="2">The sequence shown here is derived from an EMBL/GenBank/DDBJ whole genome shotgun (WGS) entry which is preliminary data.</text>
</comment>
<proteinExistence type="predicted"/>
<dbReference type="InterPro" id="IPR035897">
    <property type="entry name" value="Toll_tir_struct_dom_sf"/>
</dbReference>
<evidence type="ECO:0000313" key="2">
    <source>
        <dbReference type="EMBL" id="KAI5311971.1"/>
    </source>
</evidence>
<dbReference type="PANTHER" id="PTHR11017:SF527">
    <property type="entry name" value="TMV RESISTANCE PROTEIN N-LIKE"/>
    <property type="match status" value="1"/>
</dbReference>
<sequence>MALSSTQRASEQSTPRWKHDVFLSFRGEDTRKGFISHLYHELNYWQAIKTFKDNRDLERGTSISPELLRAIEESQLAIIVLSPNYALLPPEAFTEHKEKLITKKKVEQWKADLTKVANLCGWDSKNFKCERELIEDFVKCVWRKVHPSLTLSNDPDKLVGMNSGLERLGVLLATDADDVRFIGITGIDRIHSFVSVYFGCVLGEK</sequence>
<dbReference type="InterPro" id="IPR044974">
    <property type="entry name" value="Disease_R_plants"/>
</dbReference>
<evidence type="ECO:0000313" key="3">
    <source>
        <dbReference type="Proteomes" id="UP001054821"/>
    </source>
</evidence>
<dbReference type="Pfam" id="PF01582">
    <property type="entry name" value="TIR"/>
    <property type="match status" value="2"/>
</dbReference>
<dbReference type="GO" id="GO:0006952">
    <property type="term" value="P:defense response"/>
    <property type="evidence" value="ECO:0007669"/>
    <property type="project" value="InterPro"/>
</dbReference>
<dbReference type="PANTHER" id="PTHR11017">
    <property type="entry name" value="LEUCINE-RICH REPEAT-CONTAINING PROTEIN"/>
    <property type="match status" value="1"/>
</dbReference>